<dbReference type="Gene3D" id="3.30.70.270">
    <property type="match status" value="1"/>
</dbReference>
<dbReference type="InterPro" id="IPR001633">
    <property type="entry name" value="EAL_dom"/>
</dbReference>
<dbReference type="InterPro" id="IPR029787">
    <property type="entry name" value="Nucleotide_cyclase"/>
</dbReference>
<keyword evidence="1" id="KW-1133">Transmembrane helix</keyword>
<dbReference type="CDD" id="cd01949">
    <property type="entry name" value="GGDEF"/>
    <property type="match status" value="1"/>
</dbReference>
<protein>
    <submittedName>
        <fullName evidence="4">Diguanylate cyclase (GGDEF)-like protein</fullName>
    </submittedName>
</protein>
<dbReference type="InterPro" id="IPR035919">
    <property type="entry name" value="EAL_sf"/>
</dbReference>
<feature type="domain" description="GGDEF" evidence="3">
    <location>
        <begin position="127"/>
        <end position="260"/>
    </location>
</feature>
<dbReference type="InterPro" id="IPR052155">
    <property type="entry name" value="Biofilm_reg_signaling"/>
</dbReference>
<dbReference type="PANTHER" id="PTHR44757:SF2">
    <property type="entry name" value="BIOFILM ARCHITECTURE MAINTENANCE PROTEIN MBAA"/>
    <property type="match status" value="1"/>
</dbReference>
<dbReference type="PROSITE" id="PS50887">
    <property type="entry name" value="GGDEF"/>
    <property type="match status" value="1"/>
</dbReference>
<dbReference type="Gene3D" id="3.20.20.450">
    <property type="entry name" value="EAL domain"/>
    <property type="match status" value="1"/>
</dbReference>
<keyword evidence="1" id="KW-0812">Transmembrane</keyword>
<feature type="transmembrane region" description="Helical" evidence="1">
    <location>
        <begin position="20"/>
        <end position="40"/>
    </location>
</feature>
<dbReference type="Pfam" id="PF00563">
    <property type="entry name" value="EAL"/>
    <property type="match status" value="1"/>
</dbReference>
<proteinExistence type="predicted"/>
<keyword evidence="1" id="KW-0472">Membrane</keyword>
<dbReference type="SMART" id="SM00052">
    <property type="entry name" value="EAL"/>
    <property type="match status" value="1"/>
</dbReference>
<dbReference type="RefSeq" id="WP_184870863.1">
    <property type="nucleotide sequence ID" value="NZ_JACHEF010000001.1"/>
</dbReference>
<dbReference type="EMBL" id="JACHEF010000001">
    <property type="protein sequence ID" value="MBB6407671.1"/>
    <property type="molecule type" value="Genomic_DNA"/>
</dbReference>
<dbReference type="NCBIfam" id="TIGR00254">
    <property type="entry name" value="GGDEF"/>
    <property type="match status" value="1"/>
</dbReference>
<dbReference type="SUPFAM" id="SSF141868">
    <property type="entry name" value="EAL domain-like"/>
    <property type="match status" value="1"/>
</dbReference>
<keyword evidence="5" id="KW-1185">Reference proteome</keyword>
<dbReference type="CDD" id="cd01948">
    <property type="entry name" value="EAL"/>
    <property type="match status" value="1"/>
</dbReference>
<dbReference type="InterPro" id="IPR000160">
    <property type="entry name" value="GGDEF_dom"/>
</dbReference>
<gene>
    <name evidence="4" type="ORF">HNQ71_000315</name>
</gene>
<dbReference type="PROSITE" id="PS50883">
    <property type="entry name" value="EAL"/>
    <property type="match status" value="1"/>
</dbReference>
<reference evidence="4 5" key="1">
    <citation type="submission" date="2020-08" db="EMBL/GenBank/DDBJ databases">
        <title>Genomic Encyclopedia of Type Strains, Phase IV (KMG-IV): sequencing the most valuable type-strain genomes for metagenomic binning, comparative biology and taxonomic classification.</title>
        <authorList>
            <person name="Goeker M."/>
        </authorList>
    </citation>
    <scope>NUCLEOTIDE SEQUENCE [LARGE SCALE GENOMIC DNA]</scope>
    <source>
        <strain evidence="4 5">DSM 100039</strain>
    </source>
</reference>
<dbReference type="SMART" id="SM00267">
    <property type="entry name" value="GGDEF"/>
    <property type="match status" value="1"/>
</dbReference>
<dbReference type="SUPFAM" id="SSF55073">
    <property type="entry name" value="Nucleotide cyclase"/>
    <property type="match status" value="1"/>
</dbReference>
<dbReference type="PANTHER" id="PTHR44757">
    <property type="entry name" value="DIGUANYLATE CYCLASE DGCP"/>
    <property type="match status" value="1"/>
</dbReference>
<dbReference type="Pfam" id="PF00990">
    <property type="entry name" value="GGDEF"/>
    <property type="match status" value="1"/>
</dbReference>
<evidence type="ECO:0000313" key="4">
    <source>
        <dbReference type="EMBL" id="MBB6407671.1"/>
    </source>
</evidence>
<feature type="domain" description="EAL" evidence="2">
    <location>
        <begin position="269"/>
        <end position="519"/>
    </location>
</feature>
<dbReference type="InterPro" id="IPR043128">
    <property type="entry name" value="Rev_trsase/Diguanyl_cyclase"/>
</dbReference>
<evidence type="ECO:0000256" key="1">
    <source>
        <dbReference type="SAM" id="Phobius"/>
    </source>
</evidence>
<dbReference type="AlphaFoldDB" id="A0A841P287"/>
<evidence type="ECO:0000259" key="2">
    <source>
        <dbReference type="PROSITE" id="PS50883"/>
    </source>
</evidence>
<evidence type="ECO:0000313" key="5">
    <source>
        <dbReference type="Proteomes" id="UP000556329"/>
    </source>
</evidence>
<accession>A0A841P287</accession>
<sequence length="526" mass="57362">MNFRFSLWLKEMIIRYRFTLTDIAMIAAVVIAAGFGIWQFDAFPNESAAERNLTFELDEIFAVCALGFALFGWSRLRAQRREIGRRRIAEEQARALAFEDTLTGLPNRRQFDAALNAALAAPPGADAVHAVFMLDLNGFKRINDLHDHPTGDEALVQTAIRLRRAIRDNDMVARLGGDEFAILARHLAGAEAAATLALRIIEALKNPVHTGAGEHAIGAGIGIALAPTDGTDAETLLRKADVALYRAKALGRSALRFFEEEMDHRIRERDVLERDLRAAIDTNKLEVVYQPRIDLKSGAIISFEATARWMHDQCGELDTARLVAIAETTGLVQALVDDLLRTACRDAPGWGGNVTLSLGIPPALLKDDTFGLRIVAILGESGLPASRLELEITESALVADLEAAKRVLGAIHETGVKIALNNFGTGYSSLYHLRNFKLDTIKIDRSFVQLMAENPESAAIVRALVGLGSGLGLTVAAEGVQNEQQQTMLVNEGCQQGLGFLFSRAVTADEARRQLNGQPTPIRLTV</sequence>
<comment type="caution">
    <text evidence="4">The sequence shown here is derived from an EMBL/GenBank/DDBJ whole genome shotgun (WGS) entry which is preliminary data.</text>
</comment>
<organism evidence="4 5">
    <name type="scientific">Mesorhizobium sangaii</name>
    <dbReference type="NCBI Taxonomy" id="505389"/>
    <lineage>
        <taxon>Bacteria</taxon>
        <taxon>Pseudomonadati</taxon>
        <taxon>Pseudomonadota</taxon>
        <taxon>Alphaproteobacteria</taxon>
        <taxon>Hyphomicrobiales</taxon>
        <taxon>Phyllobacteriaceae</taxon>
        <taxon>Mesorhizobium</taxon>
    </lineage>
</organism>
<evidence type="ECO:0000259" key="3">
    <source>
        <dbReference type="PROSITE" id="PS50887"/>
    </source>
</evidence>
<dbReference type="Proteomes" id="UP000556329">
    <property type="component" value="Unassembled WGS sequence"/>
</dbReference>
<name>A0A841P287_9HYPH</name>